<dbReference type="AlphaFoldDB" id="A0A4C1YH87"/>
<comment type="caution">
    <text evidence="2">The sequence shown here is derived from an EMBL/GenBank/DDBJ whole genome shotgun (WGS) entry which is preliminary data.</text>
</comment>
<reference evidence="2 3" key="1">
    <citation type="journal article" date="2019" name="Commun. Biol.">
        <title>The bagworm genome reveals a unique fibroin gene that provides high tensile strength.</title>
        <authorList>
            <person name="Kono N."/>
            <person name="Nakamura H."/>
            <person name="Ohtoshi R."/>
            <person name="Tomita M."/>
            <person name="Numata K."/>
            <person name="Arakawa K."/>
        </authorList>
    </citation>
    <scope>NUCLEOTIDE SEQUENCE [LARGE SCALE GENOMIC DNA]</scope>
</reference>
<evidence type="ECO:0000313" key="3">
    <source>
        <dbReference type="Proteomes" id="UP000299102"/>
    </source>
</evidence>
<dbReference type="EMBL" id="BGZK01001204">
    <property type="protein sequence ID" value="GBP74354.1"/>
    <property type="molecule type" value="Genomic_DNA"/>
</dbReference>
<name>A0A4C1YH87_EUMVA</name>
<evidence type="ECO:0000256" key="1">
    <source>
        <dbReference type="SAM" id="MobiDB-lite"/>
    </source>
</evidence>
<keyword evidence="3" id="KW-1185">Reference proteome</keyword>
<organism evidence="2 3">
    <name type="scientific">Eumeta variegata</name>
    <name type="common">Bagworm moth</name>
    <name type="synonym">Eumeta japonica</name>
    <dbReference type="NCBI Taxonomy" id="151549"/>
    <lineage>
        <taxon>Eukaryota</taxon>
        <taxon>Metazoa</taxon>
        <taxon>Ecdysozoa</taxon>
        <taxon>Arthropoda</taxon>
        <taxon>Hexapoda</taxon>
        <taxon>Insecta</taxon>
        <taxon>Pterygota</taxon>
        <taxon>Neoptera</taxon>
        <taxon>Endopterygota</taxon>
        <taxon>Lepidoptera</taxon>
        <taxon>Glossata</taxon>
        <taxon>Ditrysia</taxon>
        <taxon>Tineoidea</taxon>
        <taxon>Psychidae</taxon>
        <taxon>Oiketicinae</taxon>
        <taxon>Eumeta</taxon>
    </lineage>
</organism>
<sequence>MRQWCEFSKKCIGHHATVGTEVTSSVDVIGSMQLSASSDGTFPPPSKTIPYQEDGNAVVAPHGIESVYGLRLRIIFWCLSYGLRLENAIKKRSAGQLNNASFFCGVYFPPRWRTYVQSYALMRWSIRAPHAMRRDKTECRSPGAGRDAGDVYGGASN</sequence>
<evidence type="ECO:0000313" key="2">
    <source>
        <dbReference type="EMBL" id="GBP74354.1"/>
    </source>
</evidence>
<feature type="region of interest" description="Disordered" evidence="1">
    <location>
        <begin position="135"/>
        <end position="157"/>
    </location>
</feature>
<accession>A0A4C1YH87</accession>
<gene>
    <name evidence="2" type="ORF">EVAR_84406_1</name>
</gene>
<proteinExistence type="predicted"/>
<dbReference type="Proteomes" id="UP000299102">
    <property type="component" value="Unassembled WGS sequence"/>
</dbReference>
<protein>
    <submittedName>
        <fullName evidence="2">Uncharacterized protein</fullName>
    </submittedName>
</protein>